<feature type="domain" description="Glycosyl transferase family 1" evidence="1">
    <location>
        <begin position="227"/>
        <end position="382"/>
    </location>
</feature>
<dbReference type="Pfam" id="PF00534">
    <property type="entry name" value="Glycos_transf_1"/>
    <property type="match status" value="1"/>
</dbReference>
<reference evidence="3" key="1">
    <citation type="submission" date="2020-05" db="EMBL/GenBank/DDBJ databases">
        <authorList>
            <person name="Chiriac C."/>
            <person name="Salcher M."/>
            <person name="Ghai R."/>
            <person name="Kavagutti S V."/>
        </authorList>
    </citation>
    <scope>NUCLEOTIDE SEQUENCE</scope>
</reference>
<organism evidence="3">
    <name type="scientific">freshwater metagenome</name>
    <dbReference type="NCBI Taxonomy" id="449393"/>
    <lineage>
        <taxon>unclassified sequences</taxon>
        <taxon>metagenomes</taxon>
        <taxon>ecological metagenomes</taxon>
    </lineage>
</organism>
<evidence type="ECO:0000259" key="2">
    <source>
        <dbReference type="Pfam" id="PF13439"/>
    </source>
</evidence>
<dbReference type="Pfam" id="PF13439">
    <property type="entry name" value="Glyco_transf_4"/>
    <property type="match status" value="1"/>
</dbReference>
<evidence type="ECO:0000313" key="3">
    <source>
        <dbReference type="EMBL" id="CAB4832403.1"/>
    </source>
</evidence>
<proteinExistence type="predicted"/>
<dbReference type="PANTHER" id="PTHR45947">
    <property type="entry name" value="SULFOQUINOVOSYL TRANSFERASE SQD2"/>
    <property type="match status" value="1"/>
</dbReference>
<evidence type="ECO:0000259" key="1">
    <source>
        <dbReference type="Pfam" id="PF00534"/>
    </source>
</evidence>
<gene>
    <name evidence="3" type="ORF">UFOPK3204_01090</name>
</gene>
<dbReference type="Gene3D" id="3.40.50.2000">
    <property type="entry name" value="Glycogen Phosphorylase B"/>
    <property type="match status" value="2"/>
</dbReference>
<dbReference type="SUPFAM" id="SSF53756">
    <property type="entry name" value="UDP-Glycosyltransferase/glycogen phosphorylase"/>
    <property type="match status" value="1"/>
</dbReference>
<dbReference type="GO" id="GO:0016758">
    <property type="term" value="F:hexosyltransferase activity"/>
    <property type="evidence" value="ECO:0007669"/>
    <property type="project" value="TreeGrafter"/>
</dbReference>
<dbReference type="EMBL" id="CAFABK010000048">
    <property type="protein sequence ID" value="CAB4832403.1"/>
    <property type="molecule type" value="Genomic_DNA"/>
</dbReference>
<protein>
    <submittedName>
        <fullName evidence="3">Unannotated protein</fullName>
    </submittedName>
</protein>
<dbReference type="PANTHER" id="PTHR45947:SF3">
    <property type="entry name" value="SULFOQUINOVOSYL TRANSFERASE SQD2"/>
    <property type="match status" value="1"/>
</dbReference>
<dbReference type="AlphaFoldDB" id="A0A6J7AI01"/>
<name>A0A6J7AI01_9ZZZZ</name>
<feature type="domain" description="Glycosyltransferase subfamily 4-like N-terminal" evidence="2">
    <location>
        <begin position="32"/>
        <end position="209"/>
    </location>
</feature>
<accession>A0A6J7AI01</accession>
<dbReference type="InterPro" id="IPR050194">
    <property type="entry name" value="Glycosyltransferase_grp1"/>
</dbReference>
<sequence>MTERAGLGRACWPYAAGVRILHLSWEYPPVVYGGLGRHVHAIAQTQAALGFDVTVITQATEGASPDEVVNGVRVLRVSPDAPYVPLDEEHLLAWVAGFNSAVARAGIRLMRTWKPQVVHGHDWLVAHAASVIKEATRIPYVTTMHATEAGRHQGWLPSELSRSIHSIEWWSTYEARRVIACSEHMRWEVGQLFNPPLNKTVVIANGIDSGRWRVTARQRLIARAQYQTPLVVFTGRLEWEKGVHTLIDAMPRLRRQVAGVHIVIAGRGNADAQLREQVRAKRLGKAVTFLGWLPEEQLHALVAAADAVVVPSLYEPFGIVALEAASVGTPLVVARTGGLAELVEDGVTGRTFAPGNVVELASTLAQVLLDPPRAAASARAARTKVRSDFGWPAIAAQTVEVYREAIADESRPQIIPLVKLAGLVGPPDPLPGNLLTGAVS</sequence>
<dbReference type="InterPro" id="IPR001296">
    <property type="entry name" value="Glyco_trans_1"/>
</dbReference>
<dbReference type="CDD" id="cd03801">
    <property type="entry name" value="GT4_PimA-like"/>
    <property type="match status" value="1"/>
</dbReference>
<dbReference type="InterPro" id="IPR028098">
    <property type="entry name" value="Glyco_trans_4-like_N"/>
</dbReference>